<protein>
    <submittedName>
        <fullName evidence="1">Uncharacterized protein</fullName>
    </submittedName>
</protein>
<sequence>MAIETPEPSPLLPSSHLLGLREPLSHYPRSFLLDYYFYSCVSLSHLDLIIPCRVLLLGAQRITGLLLRYTNGTHSTAGQVRLNCLEKPLQASGLQTLWLGFSKRYHLPFVSVLEVSAPGPRQVVCCWFQVELCGVLEWWFSTTQCQVHHKGKSSPLTCL</sequence>
<dbReference type="EMBL" id="CP137305">
    <property type="protein sequence ID" value="WQF75107.1"/>
    <property type="molecule type" value="Genomic_DNA"/>
</dbReference>
<keyword evidence="2" id="KW-1185">Reference proteome</keyword>
<accession>A0AAX4HWH4</accession>
<dbReference type="Proteomes" id="UP001322277">
    <property type="component" value="Chromosome 1"/>
</dbReference>
<gene>
    <name evidence="1" type="ORF">CDEST_00121</name>
</gene>
<reference evidence="2" key="1">
    <citation type="journal article" date="2023" name="bioRxiv">
        <title>Complete genome of the Medicago anthracnose fungus, Colletotrichum destructivum, reveals a mini-chromosome-like region within a core chromosome.</title>
        <authorList>
            <person name="Lapalu N."/>
            <person name="Simon A."/>
            <person name="Lu A."/>
            <person name="Plaumann P.-L."/>
            <person name="Amselem J."/>
            <person name="Pigne S."/>
            <person name="Auger A."/>
            <person name="Koch C."/>
            <person name="Dallery J.-F."/>
            <person name="O'Connell R.J."/>
        </authorList>
    </citation>
    <scope>NUCLEOTIDE SEQUENCE [LARGE SCALE GENOMIC DNA]</scope>
    <source>
        <strain evidence="2">CBS 520.97</strain>
    </source>
</reference>
<proteinExistence type="predicted"/>
<organism evidence="1 2">
    <name type="scientific">Colletotrichum destructivum</name>
    <dbReference type="NCBI Taxonomy" id="34406"/>
    <lineage>
        <taxon>Eukaryota</taxon>
        <taxon>Fungi</taxon>
        <taxon>Dikarya</taxon>
        <taxon>Ascomycota</taxon>
        <taxon>Pezizomycotina</taxon>
        <taxon>Sordariomycetes</taxon>
        <taxon>Hypocreomycetidae</taxon>
        <taxon>Glomerellales</taxon>
        <taxon>Glomerellaceae</taxon>
        <taxon>Colletotrichum</taxon>
        <taxon>Colletotrichum destructivum species complex</taxon>
    </lineage>
</organism>
<dbReference type="AlphaFoldDB" id="A0AAX4HWH4"/>
<dbReference type="KEGG" id="cdet:87936624"/>
<evidence type="ECO:0000313" key="2">
    <source>
        <dbReference type="Proteomes" id="UP001322277"/>
    </source>
</evidence>
<dbReference type="RefSeq" id="XP_062772331.1">
    <property type="nucleotide sequence ID" value="XM_062916280.1"/>
</dbReference>
<name>A0AAX4HWH4_9PEZI</name>
<evidence type="ECO:0000313" key="1">
    <source>
        <dbReference type="EMBL" id="WQF75107.1"/>
    </source>
</evidence>
<dbReference type="GeneID" id="87936624"/>